<dbReference type="EMBL" id="JACGCM010000679">
    <property type="protein sequence ID" value="KAF6168759.1"/>
    <property type="molecule type" value="Genomic_DNA"/>
</dbReference>
<evidence type="ECO:0000313" key="1">
    <source>
        <dbReference type="EMBL" id="KAF6168759.1"/>
    </source>
</evidence>
<dbReference type="AlphaFoldDB" id="A0A7J7NNJ5"/>
<proteinExistence type="predicted"/>
<organism evidence="1 2">
    <name type="scientific">Kingdonia uniflora</name>
    <dbReference type="NCBI Taxonomy" id="39325"/>
    <lineage>
        <taxon>Eukaryota</taxon>
        <taxon>Viridiplantae</taxon>
        <taxon>Streptophyta</taxon>
        <taxon>Embryophyta</taxon>
        <taxon>Tracheophyta</taxon>
        <taxon>Spermatophyta</taxon>
        <taxon>Magnoliopsida</taxon>
        <taxon>Ranunculales</taxon>
        <taxon>Circaeasteraceae</taxon>
        <taxon>Kingdonia</taxon>
    </lineage>
</organism>
<name>A0A7J7NNJ5_9MAGN</name>
<feature type="non-terminal residue" evidence="1">
    <location>
        <position position="65"/>
    </location>
</feature>
<sequence length="65" mass="7794">FLSFFTISVYLAQKYWKESKSLIFNFLFELLKRGCFLNTTTPVFHDEKVAFKGIEMLSDRERKSF</sequence>
<keyword evidence="2" id="KW-1185">Reference proteome</keyword>
<evidence type="ECO:0000313" key="2">
    <source>
        <dbReference type="Proteomes" id="UP000541444"/>
    </source>
</evidence>
<accession>A0A7J7NNJ5</accession>
<protein>
    <submittedName>
        <fullName evidence="1">Uncharacterized protein</fullName>
    </submittedName>
</protein>
<reference evidence="1 2" key="1">
    <citation type="journal article" date="2020" name="IScience">
        <title>Genome Sequencing of the Endangered Kingdonia uniflora (Circaeasteraceae, Ranunculales) Reveals Potential Mechanisms of Evolutionary Specialization.</title>
        <authorList>
            <person name="Sun Y."/>
            <person name="Deng T."/>
            <person name="Zhang A."/>
            <person name="Moore M.J."/>
            <person name="Landis J.B."/>
            <person name="Lin N."/>
            <person name="Zhang H."/>
            <person name="Zhang X."/>
            <person name="Huang J."/>
            <person name="Zhang X."/>
            <person name="Sun H."/>
            <person name="Wang H."/>
        </authorList>
    </citation>
    <scope>NUCLEOTIDE SEQUENCE [LARGE SCALE GENOMIC DNA]</scope>
    <source>
        <strain evidence="1">TB1705</strain>
        <tissue evidence="1">Leaf</tissue>
    </source>
</reference>
<dbReference type="Proteomes" id="UP000541444">
    <property type="component" value="Unassembled WGS sequence"/>
</dbReference>
<gene>
    <name evidence="1" type="ORF">GIB67_012157</name>
</gene>
<comment type="caution">
    <text evidence="1">The sequence shown here is derived from an EMBL/GenBank/DDBJ whole genome shotgun (WGS) entry which is preliminary data.</text>
</comment>